<comment type="caution">
    <text evidence="1">The sequence shown here is derived from an EMBL/GenBank/DDBJ whole genome shotgun (WGS) entry which is preliminary data.</text>
</comment>
<organism evidence="1 2">
    <name type="scientific">Rhizophagus irregularis</name>
    <dbReference type="NCBI Taxonomy" id="588596"/>
    <lineage>
        <taxon>Eukaryota</taxon>
        <taxon>Fungi</taxon>
        <taxon>Fungi incertae sedis</taxon>
        <taxon>Mucoromycota</taxon>
        <taxon>Glomeromycotina</taxon>
        <taxon>Glomeromycetes</taxon>
        <taxon>Glomerales</taxon>
        <taxon>Glomeraceae</taxon>
        <taxon>Rhizophagus</taxon>
    </lineage>
</organism>
<sequence length="60" mass="6925">MSSIWIVGKESEGQVNYTIKEAENFICITEGKQHKVPVNFTQNIKQLIKSACETNKRKRK</sequence>
<evidence type="ECO:0000313" key="1">
    <source>
        <dbReference type="EMBL" id="PKK78229.1"/>
    </source>
</evidence>
<reference evidence="1 2" key="1">
    <citation type="submission" date="2016-04" db="EMBL/GenBank/DDBJ databases">
        <title>Genome analyses suggest a sexual origin of heterokaryosis in a supposedly ancient asexual fungus.</title>
        <authorList>
            <person name="Ropars J."/>
            <person name="Sedzielewska K."/>
            <person name="Noel J."/>
            <person name="Charron P."/>
            <person name="Farinelli L."/>
            <person name="Marton T."/>
            <person name="Kruger M."/>
            <person name="Pelin A."/>
            <person name="Brachmann A."/>
            <person name="Corradi N."/>
        </authorList>
    </citation>
    <scope>NUCLEOTIDE SEQUENCE [LARGE SCALE GENOMIC DNA]</scope>
    <source>
        <strain evidence="1 2">C2</strain>
    </source>
</reference>
<proteinExistence type="predicted"/>
<dbReference type="AlphaFoldDB" id="A0A2N1NWG0"/>
<evidence type="ECO:0000313" key="2">
    <source>
        <dbReference type="Proteomes" id="UP000233469"/>
    </source>
</evidence>
<gene>
    <name evidence="1" type="ORF">RhiirC2_770449</name>
</gene>
<name>A0A2N1NWG0_9GLOM</name>
<protein>
    <submittedName>
        <fullName evidence="1">Uncharacterized protein</fullName>
    </submittedName>
</protein>
<reference evidence="1 2" key="2">
    <citation type="submission" date="2017-10" db="EMBL/GenBank/DDBJ databases">
        <title>Extensive intraspecific genome diversity in a model arbuscular mycorrhizal fungus.</title>
        <authorList>
            <person name="Chen E.C.H."/>
            <person name="Morin E."/>
            <person name="Baudet D."/>
            <person name="Noel J."/>
            <person name="Ndikumana S."/>
            <person name="Charron P."/>
            <person name="St-Onge C."/>
            <person name="Giorgi J."/>
            <person name="Grigoriev I.V."/>
            <person name="Roux C."/>
            <person name="Martin F.M."/>
            <person name="Corradi N."/>
        </authorList>
    </citation>
    <scope>NUCLEOTIDE SEQUENCE [LARGE SCALE GENOMIC DNA]</scope>
    <source>
        <strain evidence="1 2">C2</strain>
    </source>
</reference>
<accession>A0A2N1NWG0</accession>
<dbReference type="Proteomes" id="UP000233469">
    <property type="component" value="Unassembled WGS sequence"/>
</dbReference>
<dbReference type="EMBL" id="LLXL01000091">
    <property type="protein sequence ID" value="PKK78229.1"/>
    <property type="molecule type" value="Genomic_DNA"/>
</dbReference>